<dbReference type="EMBL" id="FLQS01000044">
    <property type="protein sequence ID" value="SBS77830.1"/>
    <property type="molecule type" value="Genomic_DNA"/>
</dbReference>
<protein>
    <submittedName>
        <fullName evidence="1">Uncharacterized protein</fullName>
    </submittedName>
</protein>
<sequence>MTAKSRRPSALITVRYTDDDVMLVWRRADNTGDVVNLTPDAARTLAESLNRAADEFDSHQQLIDEINSIDPEEGK</sequence>
<reference evidence="1" key="1">
    <citation type="submission" date="2016-03" db="EMBL/GenBank/DDBJ databases">
        <authorList>
            <person name="Ploux O."/>
        </authorList>
    </citation>
    <scope>NUCLEOTIDE SEQUENCE</scope>
    <source>
        <strain evidence="1">UC10</strain>
    </source>
</reference>
<evidence type="ECO:0000313" key="1">
    <source>
        <dbReference type="EMBL" id="SBS77830.1"/>
    </source>
</evidence>
<dbReference type="AlphaFoldDB" id="A0A1Y5PK87"/>
<accession>A0A1Y5PK87</accession>
<name>A0A1Y5PK87_9MYCO</name>
<organism evidence="1">
    <name type="scientific">uncultured Mycobacterium sp</name>
    <dbReference type="NCBI Taxonomy" id="171292"/>
    <lineage>
        <taxon>Bacteria</taxon>
        <taxon>Bacillati</taxon>
        <taxon>Actinomycetota</taxon>
        <taxon>Actinomycetes</taxon>
        <taxon>Mycobacteriales</taxon>
        <taxon>Mycobacteriaceae</taxon>
        <taxon>Mycobacterium</taxon>
        <taxon>environmental samples</taxon>
    </lineage>
</organism>
<gene>
    <name evidence="1" type="ORF">MHPYR_490043</name>
</gene>
<proteinExistence type="predicted"/>